<evidence type="ECO:0000313" key="20">
    <source>
        <dbReference type="EMBL" id="KKH00621.1"/>
    </source>
</evidence>
<dbReference type="EMBL" id="JJPA01000103">
    <property type="protein sequence ID" value="KKG33848.1"/>
    <property type="molecule type" value="Genomic_DNA"/>
</dbReference>
<dbReference type="EMBL" id="JJPM01000059">
    <property type="protein sequence ID" value="KKG78790.1"/>
    <property type="molecule type" value="Genomic_DNA"/>
</dbReference>
<evidence type="ECO:0000313" key="49">
    <source>
        <dbReference type="Proteomes" id="UP000034227"/>
    </source>
</evidence>
<dbReference type="EMBL" id="JJOU01000191">
    <property type="protein sequence ID" value="KKG09750.1"/>
    <property type="molecule type" value="Genomic_DNA"/>
</dbReference>
<evidence type="ECO:0000313" key="57">
    <source>
        <dbReference type="Proteomes" id="UP000034468"/>
    </source>
</evidence>
<dbReference type="Proteomes" id="UP000034243">
    <property type="component" value="Unassembled WGS sequence"/>
</dbReference>
<dbReference type="EMBL" id="JJPU01000162">
    <property type="protein sequence ID" value="KKG93827.1"/>
    <property type="molecule type" value="Genomic_DNA"/>
</dbReference>
<evidence type="ECO:0000313" key="7">
    <source>
        <dbReference type="EMBL" id="KKG45766.1"/>
    </source>
</evidence>
<dbReference type="Proteomes" id="UP000033864">
    <property type="component" value="Unassembled WGS sequence"/>
</dbReference>
<dbReference type="Proteomes" id="UP000034047">
    <property type="component" value="Unassembled WGS sequence"/>
</dbReference>
<dbReference type="EMBL" id="JJPC01000028">
    <property type="protein sequence ID" value="KKG37259.1"/>
    <property type="molecule type" value="Genomic_DNA"/>
</dbReference>
<evidence type="ECO:0000313" key="60">
    <source>
        <dbReference type="Proteomes" id="UP000034577"/>
    </source>
</evidence>
<dbReference type="Proteomes" id="UP000034151">
    <property type="component" value="Unassembled WGS sequence"/>
</dbReference>
<dbReference type="EMBL" id="JJQJ01000213">
    <property type="protein sequence ID" value="KKH44397.1"/>
    <property type="molecule type" value="Genomic_DNA"/>
</dbReference>
<dbReference type="Proteomes" id="UP000034468">
    <property type="component" value="Unassembled WGS sequence"/>
</dbReference>
<evidence type="ECO:0000313" key="39">
    <source>
        <dbReference type="Proteomes" id="UP000033885"/>
    </source>
</evidence>
<evidence type="ECO:0000313" key="34">
    <source>
        <dbReference type="EMBL" id="KKI03450.1"/>
    </source>
</evidence>
<name>A0A0F8UZQ4_METMZ</name>
<evidence type="ECO:0000313" key="35">
    <source>
        <dbReference type="EMBL" id="QCR17130.1"/>
    </source>
</evidence>
<evidence type="ECO:0000313" key="50">
    <source>
        <dbReference type="Proteomes" id="UP000034232"/>
    </source>
</evidence>
<evidence type="ECO:0000313" key="4">
    <source>
        <dbReference type="EMBL" id="KKG33848.1"/>
    </source>
</evidence>
<evidence type="ECO:0000313" key="2">
    <source>
        <dbReference type="EMBL" id="KKG09750.1"/>
    </source>
</evidence>
<evidence type="ECO:0000313" key="52">
    <source>
        <dbReference type="Proteomes" id="UP000034253"/>
    </source>
</evidence>
<evidence type="ECO:0000313" key="23">
    <source>
        <dbReference type="EMBL" id="KKH33360.1"/>
    </source>
</evidence>
<dbReference type="EMBL" id="JJPF01000074">
    <property type="protein sequence ID" value="KKG42886.1"/>
    <property type="molecule type" value="Genomic_DNA"/>
</dbReference>
<evidence type="ECO:0000313" key="13">
    <source>
        <dbReference type="EMBL" id="KKG72429.1"/>
    </source>
</evidence>
<evidence type="ECO:0000313" key="66">
    <source>
        <dbReference type="Proteomes" id="UP000034817"/>
    </source>
</evidence>
<evidence type="ECO:0000313" key="19">
    <source>
        <dbReference type="EMBL" id="KKG93827.1"/>
    </source>
</evidence>
<evidence type="ECO:0000313" key="38">
    <source>
        <dbReference type="Proteomes" id="UP000033878"/>
    </source>
</evidence>
<evidence type="ECO:0000313" key="9">
    <source>
        <dbReference type="EMBL" id="KKG51733.1"/>
    </source>
</evidence>
<dbReference type="Proteomes" id="UP000034667">
    <property type="component" value="Unassembled WGS sequence"/>
</dbReference>
<dbReference type="Proteomes" id="UP000034668">
    <property type="component" value="Unassembled WGS sequence"/>
</dbReference>
<dbReference type="Proteomes" id="UP000034232">
    <property type="component" value="Unassembled WGS sequence"/>
</dbReference>
<dbReference type="EMBL" id="JJQZ01000068">
    <property type="protein sequence ID" value="KKH96776.1"/>
    <property type="molecule type" value="Genomic_DNA"/>
</dbReference>
<dbReference type="Proteomes" id="UP000300067">
    <property type="component" value="Chromosome"/>
</dbReference>
<evidence type="ECO:0000313" key="14">
    <source>
        <dbReference type="EMBL" id="KKG75114.1"/>
    </source>
</evidence>
<dbReference type="Proteomes" id="UP000033889">
    <property type="component" value="Unassembled WGS sequence"/>
</dbReference>
<dbReference type="Proteomes" id="UP000033885">
    <property type="component" value="Unassembled WGS sequence"/>
</dbReference>
<evidence type="ECO:0000313" key="48">
    <source>
        <dbReference type="Proteomes" id="UP000034188"/>
    </source>
</evidence>
<dbReference type="Proteomes" id="UP000033814">
    <property type="component" value="Unassembled WGS sequence"/>
</dbReference>
<dbReference type="Proteomes" id="UP000034298">
    <property type="component" value="Unassembled WGS sequence"/>
</dbReference>
<dbReference type="EMBL" id="JJPN01000072">
    <property type="protein sequence ID" value="KKG72429.1"/>
    <property type="molecule type" value="Genomic_DNA"/>
</dbReference>
<reference evidence="36 37" key="1">
    <citation type="journal article" date="2015" name="ISME J.">
        <title>Genomic and phenotypic differentiation among Methanosarcina mazei populations from Columbia River sediment.</title>
        <authorList>
            <person name="Youngblut N.D."/>
            <person name="Wirth J.S."/>
            <person name="Henriksen J.R."/>
            <person name="Smith M."/>
            <person name="Simon H."/>
            <person name="Metcalf W.W."/>
            <person name="Whitaker R.J."/>
        </authorList>
    </citation>
    <scope>NUCLEOTIDE SEQUENCE [LARGE SCALE GENOMIC DNA]</scope>
    <source>
        <strain evidence="23 49">1.F.A.2.8</strain>
        <strain evidence="21 68">1.F.M.0.5</strain>
        <strain evidence="22 54">1.H.A.0.1</strain>
        <strain evidence="24 65">1.H.A.1A.1</strain>
        <strain evidence="25 37">1.H.A.1A.6</strain>
        <strain evidence="26 50">1.H.A.2.3</strain>
        <strain evidence="27 41">1.H.M.0.1</strain>
        <strain evidence="28 43">1.H.M.1A.2</strain>
        <strain evidence="29 47">1.H.M.2.1</strain>
        <strain evidence="30 36">1.H.M.2.2</strain>
        <strain evidence="32 64">1.H.M.2.4</strain>
        <strain evidence="31 67">1.H.T.2.1</strain>
        <strain evidence="33 39">1.H.T.2.3</strain>
        <strain evidence="34 58">1.H.T.2.5</strain>
        <strain evidence="1 61">2.F.A.2.4</strain>
        <strain evidence="2 44">2.F.T.2.6</strain>
        <strain evidence="4 55">3.F.A.1A.1</strain>
        <strain evidence="3 38">3.F.A.1A.3</strain>
        <strain evidence="5 53">3.F.A.1B.1</strain>
        <strain evidence="8 60">3.F.A.2.12</strain>
        <strain evidence="7 63">3.F.A.2.3</strain>
        <strain evidence="6 46">3.F.A.2.5</strain>
        <strain evidence="9 51">3.F.A.2.7</strain>
        <strain evidence="10 48">3.F.T.1A.1</strain>
        <strain evidence="11 59">3.F.T.1A.4</strain>
        <strain evidence="12 56">3.F.T.2.1</strain>
        <strain evidence="15">3.H.A.1A.1</strain>
        <strain evidence="13 45">3.H.A.1A.2</strain>
        <strain evidence="14 42">3.H.A.2.1</strain>
        <strain evidence="17 66">3.H.A.2.4</strain>
        <strain evidence="16 40">3.H.A.2.5</strain>
        <strain evidence="18 62">3.H.M.1A.1</strain>
        <strain evidence="19 57">3.H.M.1B.1</strain>
        <strain evidence="20 52">3.H.M.1B.5</strain>
    </source>
</reference>
<evidence type="ECO:0000313" key="18">
    <source>
        <dbReference type="EMBL" id="KKG88302.1"/>
    </source>
</evidence>
<dbReference type="EMBL" id="JJPO01000038">
    <property type="protein sequence ID" value="KKG75114.1"/>
    <property type="molecule type" value="Genomic_DNA"/>
</dbReference>
<dbReference type="AlphaFoldDB" id="A0A0F8UZQ4"/>
<dbReference type="Proteomes" id="UP000033878">
    <property type="component" value="Unassembled WGS sequence"/>
</dbReference>
<evidence type="ECO:0000313" key="67">
    <source>
        <dbReference type="Proteomes" id="UP000034872"/>
    </source>
</evidence>
<evidence type="ECO:0000313" key="59">
    <source>
        <dbReference type="Proteomes" id="UP000034566"/>
    </source>
</evidence>
<dbReference type="EMBL" id="JJQD01000005">
    <property type="protein sequence ID" value="KKH33360.1"/>
    <property type="molecule type" value="Genomic_DNA"/>
</dbReference>
<dbReference type="EMBL" id="JJOS01000124">
    <property type="protein sequence ID" value="KKF98814.1"/>
    <property type="molecule type" value="Genomic_DNA"/>
</dbReference>
<dbReference type="EMBL" id="JJRB01000082">
    <property type="protein sequence ID" value="KKI03450.1"/>
    <property type="molecule type" value="Genomic_DNA"/>
</dbReference>
<evidence type="ECO:0000313" key="29">
    <source>
        <dbReference type="EMBL" id="KKH82845.1"/>
    </source>
</evidence>
<evidence type="ECO:0000313" key="41">
    <source>
        <dbReference type="Proteomes" id="UP000033933"/>
    </source>
</evidence>
<evidence type="ECO:0000313" key="44">
    <source>
        <dbReference type="Proteomes" id="UP000034047"/>
    </source>
</evidence>
<evidence type="ECO:0000313" key="1">
    <source>
        <dbReference type="EMBL" id="KKF98814.1"/>
    </source>
</evidence>
<dbReference type="Proteomes" id="UP000034188">
    <property type="component" value="Unassembled WGS sequence"/>
</dbReference>
<dbReference type="EMBL" id="JJQV01000032">
    <property type="protein sequence ID" value="KKH85248.1"/>
    <property type="molecule type" value="Genomic_DNA"/>
</dbReference>
<dbReference type="EMBL" id="JJPQ01000109">
    <property type="protein sequence ID" value="KKG80614.1"/>
    <property type="molecule type" value="Genomic_DNA"/>
</dbReference>
<evidence type="ECO:0000313" key="40">
    <source>
        <dbReference type="Proteomes" id="UP000033889"/>
    </source>
</evidence>
<evidence type="ECO:0000313" key="30">
    <source>
        <dbReference type="EMBL" id="KKH85248.1"/>
    </source>
</evidence>
<dbReference type="Proteomes" id="UP000034074">
    <property type="component" value="Unassembled WGS sequence"/>
</dbReference>
<dbReference type="EMBL" id="JJPB01000130">
    <property type="protein sequence ID" value="KKG28598.1"/>
    <property type="molecule type" value="Genomic_DNA"/>
</dbReference>
<evidence type="ECO:0000313" key="69">
    <source>
        <dbReference type="Proteomes" id="UP000300067"/>
    </source>
</evidence>
<dbReference type="Proteomes" id="UP000034817">
    <property type="component" value="Unassembled WGS sequence"/>
</dbReference>
<dbReference type="EMBL" id="JJPW01000056">
    <property type="protein sequence ID" value="KKH00621.1"/>
    <property type="molecule type" value="Genomic_DNA"/>
</dbReference>
<evidence type="ECO:0000313" key="64">
    <source>
        <dbReference type="Proteomes" id="UP000034668"/>
    </source>
</evidence>
<evidence type="ECO:0000313" key="25">
    <source>
        <dbReference type="EMBL" id="KKH44397.1"/>
    </source>
</evidence>
<evidence type="ECO:0000313" key="22">
    <source>
        <dbReference type="EMBL" id="KKH28441.1"/>
    </source>
</evidence>
<dbReference type="EMBL" id="CP029709">
    <property type="protein sequence ID" value="QCR17130.1"/>
    <property type="molecule type" value="Genomic_DNA"/>
</dbReference>
<evidence type="ECO:0000313" key="6">
    <source>
        <dbReference type="EMBL" id="KKG42886.1"/>
    </source>
</evidence>
<dbReference type="Proteomes" id="UP000034399">
    <property type="component" value="Unassembled WGS sequence"/>
</dbReference>
<dbReference type="Proteomes" id="UP000034040">
    <property type="component" value="Unassembled WGS sequence"/>
</dbReference>
<evidence type="ECO:0000313" key="68">
    <source>
        <dbReference type="Proteomes" id="UP000034921"/>
    </source>
</evidence>
<dbReference type="Proteomes" id="UP000034253">
    <property type="component" value="Unassembled WGS sequence"/>
</dbReference>
<dbReference type="EMBL" id="JJPD01000005">
    <property type="protein sequence ID" value="KKG46431.1"/>
    <property type="molecule type" value="Genomic_DNA"/>
</dbReference>
<dbReference type="EMBL" id="JJPT01000147">
    <property type="protein sequence ID" value="KKG88302.1"/>
    <property type="molecule type" value="Genomic_DNA"/>
</dbReference>
<evidence type="ECO:0000313" key="56">
    <source>
        <dbReference type="Proteomes" id="UP000034424"/>
    </source>
</evidence>
<evidence type="ECO:0000313" key="27">
    <source>
        <dbReference type="EMBL" id="KKH68404.1"/>
    </source>
</evidence>
<organism evidence="31 67">
    <name type="scientific">Methanosarcina mazei</name>
    <name type="common">Methanosarcina frisia</name>
    <dbReference type="NCBI Taxonomy" id="2209"/>
    <lineage>
        <taxon>Archaea</taxon>
        <taxon>Methanobacteriati</taxon>
        <taxon>Methanobacteriota</taxon>
        <taxon>Stenosarchaea group</taxon>
        <taxon>Methanomicrobia</taxon>
        <taxon>Methanosarcinales</taxon>
        <taxon>Methanosarcinaceae</taxon>
        <taxon>Methanosarcina</taxon>
    </lineage>
</organism>
<evidence type="ECO:0000313" key="3">
    <source>
        <dbReference type="EMBL" id="KKG28598.1"/>
    </source>
</evidence>
<dbReference type="Proteomes" id="UP000034227">
    <property type="component" value="Unassembled WGS sequence"/>
</dbReference>
<dbReference type="Proteomes" id="UP000033933">
    <property type="component" value="Unassembled WGS sequence"/>
</dbReference>
<protein>
    <submittedName>
        <fullName evidence="31">Uncharacterized protein</fullName>
    </submittedName>
</protein>
<evidence type="ECO:0000313" key="12">
    <source>
        <dbReference type="EMBL" id="KKG66388.1"/>
    </source>
</evidence>
<evidence type="ECO:0000313" key="53">
    <source>
        <dbReference type="Proteomes" id="UP000034298"/>
    </source>
</evidence>
<evidence type="ECO:0000313" key="51">
    <source>
        <dbReference type="Proteomes" id="UP000034243"/>
    </source>
</evidence>
<evidence type="ECO:0000313" key="65">
    <source>
        <dbReference type="Proteomes" id="UP000034758"/>
    </source>
</evidence>
<dbReference type="EMBL" id="JJPL01000055">
    <property type="protein sequence ID" value="KKG66388.1"/>
    <property type="molecule type" value="Genomic_DNA"/>
</dbReference>
<dbReference type="EMBL" id="JJQS01000063">
    <property type="protein sequence ID" value="KKH75436.1"/>
    <property type="molecule type" value="Genomic_DNA"/>
</dbReference>
<evidence type="ECO:0000313" key="17">
    <source>
        <dbReference type="EMBL" id="KKG82718.1"/>
    </source>
</evidence>
<evidence type="ECO:0000313" key="10">
    <source>
        <dbReference type="EMBL" id="KKG57289.1"/>
    </source>
</evidence>
<dbReference type="Proteomes" id="UP000034578">
    <property type="component" value="Unassembled WGS sequence"/>
</dbReference>
<dbReference type="Proteomes" id="UP000034424">
    <property type="component" value="Unassembled WGS sequence"/>
</dbReference>
<evidence type="ECO:0000313" key="54">
    <source>
        <dbReference type="Proteomes" id="UP000034338"/>
    </source>
</evidence>
<dbReference type="Proteomes" id="UP000034152">
    <property type="component" value="Unassembled WGS sequence"/>
</dbReference>
<evidence type="ECO:0000313" key="5">
    <source>
        <dbReference type="EMBL" id="KKG37259.1"/>
    </source>
</evidence>
<evidence type="ECO:0000313" key="58">
    <source>
        <dbReference type="Proteomes" id="UP000034547"/>
    </source>
</evidence>
<sequence>MIASVNIQNYHGFSFTFILNLFCYPLSTNPFPVTFQNRTSHEWLPILLKNIETDMEAIYLPGELKEKF</sequence>
<dbReference type="Proteomes" id="UP000034577">
    <property type="component" value="Unassembled WGS sequence"/>
</dbReference>
<evidence type="ECO:0000313" key="8">
    <source>
        <dbReference type="EMBL" id="KKG46431.1"/>
    </source>
</evidence>
<dbReference type="EMBL" id="JJPH01000083">
    <property type="protein sequence ID" value="KKG51733.1"/>
    <property type="molecule type" value="Genomic_DNA"/>
</dbReference>
<dbReference type="EMBL" id="JJQX01000062">
    <property type="protein sequence ID" value="KKH97325.1"/>
    <property type="molecule type" value="Genomic_DNA"/>
</dbReference>
<dbReference type="Proteomes" id="UP000034872">
    <property type="component" value="Unassembled WGS sequence"/>
</dbReference>
<dbReference type="EMBL" id="JJQU01000183">
    <property type="protein sequence ID" value="KKH82845.1"/>
    <property type="molecule type" value="Genomic_DNA"/>
</dbReference>
<dbReference type="Proteomes" id="UP000034001">
    <property type="component" value="Unassembled WGS sequence"/>
</dbReference>
<dbReference type="EMBL" id="JJQF01000113">
    <property type="protein sequence ID" value="KKH28441.1"/>
    <property type="molecule type" value="Genomic_DNA"/>
</dbReference>
<evidence type="ECO:0000313" key="37">
    <source>
        <dbReference type="Proteomes" id="UP000033864"/>
    </source>
</evidence>
<evidence type="ECO:0000313" key="15">
    <source>
        <dbReference type="EMBL" id="KKG78790.1"/>
    </source>
</evidence>
<proteinExistence type="predicted"/>
<evidence type="ECO:0000313" key="16">
    <source>
        <dbReference type="EMBL" id="KKG80614.1"/>
    </source>
</evidence>
<evidence type="ECO:0000313" key="33">
    <source>
        <dbReference type="EMBL" id="KKI02930.1"/>
    </source>
</evidence>
<dbReference type="EMBL" id="JJPK01000058">
    <property type="protein sequence ID" value="KKG61895.1"/>
    <property type="molecule type" value="Genomic_DNA"/>
</dbReference>
<evidence type="ECO:0000313" key="11">
    <source>
        <dbReference type="EMBL" id="KKG61895.1"/>
    </source>
</evidence>
<evidence type="ECO:0000313" key="26">
    <source>
        <dbReference type="EMBL" id="KKH52268.1"/>
    </source>
</evidence>
<evidence type="ECO:0000313" key="42">
    <source>
        <dbReference type="Proteomes" id="UP000034001"/>
    </source>
</evidence>
<evidence type="ECO:0000313" key="61">
    <source>
        <dbReference type="Proteomes" id="UP000034578"/>
    </source>
</evidence>
<evidence type="ECO:0000313" key="55">
    <source>
        <dbReference type="Proteomes" id="UP000034399"/>
    </source>
</evidence>
<dbReference type="Proteomes" id="UP000034758">
    <property type="component" value="Unassembled WGS sequence"/>
</dbReference>
<dbReference type="EMBL" id="JJQQ01000056">
    <property type="protein sequence ID" value="KKH68404.1"/>
    <property type="molecule type" value="Genomic_DNA"/>
</dbReference>
<dbReference type="EMBL" id="JJQE01000113">
    <property type="protein sequence ID" value="KKH27033.1"/>
    <property type="molecule type" value="Genomic_DNA"/>
</dbReference>
<evidence type="ECO:0000313" key="47">
    <source>
        <dbReference type="Proteomes" id="UP000034152"/>
    </source>
</evidence>
<dbReference type="EMBL" id="JJQG01000169">
    <property type="protein sequence ID" value="KKH33755.1"/>
    <property type="molecule type" value="Genomic_DNA"/>
</dbReference>
<accession>A0A0F8UZQ4</accession>
<dbReference type="PATRIC" id="fig|2209.39.peg.3537"/>
<dbReference type="EMBL" id="JJPP01000028">
    <property type="protein sequence ID" value="KKG82718.1"/>
    <property type="molecule type" value="Genomic_DNA"/>
</dbReference>
<evidence type="ECO:0000313" key="62">
    <source>
        <dbReference type="Proteomes" id="UP000034657"/>
    </source>
</evidence>
<evidence type="ECO:0000313" key="24">
    <source>
        <dbReference type="EMBL" id="KKH33755.1"/>
    </source>
</evidence>
<dbReference type="EMBL" id="JJRA01000094">
    <property type="protein sequence ID" value="KKI02930.1"/>
    <property type="molecule type" value="Genomic_DNA"/>
</dbReference>
<evidence type="ECO:0000313" key="43">
    <source>
        <dbReference type="Proteomes" id="UP000034040"/>
    </source>
</evidence>
<dbReference type="Proteomes" id="UP000034921">
    <property type="component" value="Unassembled WGS sequence"/>
</dbReference>
<dbReference type="Proteomes" id="UP000034547">
    <property type="component" value="Unassembled WGS sequence"/>
</dbReference>
<dbReference type="EMBL" id="JJPI01000023">
    <property type="protein sequence ID" value="KKG57289.1"/>
    <property type="molecule type" value="Genomic_DNA"/>
</dbReference>
<evidence type="ECO:0000313" key="63">
    <source>
        <dbReference type="Proteomes" id="UP000034667"/>
    </source>
</evidence>
<evidence type="ECO:0000313" key="31">
    <source>
        <dbReference type="EMBL" id="KKH96776.1"/>
    </source>
</evidence>
<evidence type="ECO:0000313" key="45">
    <source>
        <dbReference type="Proteomes" id="UP000034074"/>
    </source>
</evidence>
<keyword evidence="61" id="KW-1185">Reference proteome</keyword>
<evidence type="ECO:0000313" key="36">
    <source>
        <dbReference type="Proteomes" id="UP000033814"/>
    </source>
</evidence>
<dbReference type="EMBL" id="JJPE01000052">
    <property type="protein sequence ID" value="KKG45766.1"/>
    <property type="molecule type" value="Genomic_DNA"/>
</dbReference>
<evidence type="ECO:0000313" key="28">
    <source>
        <dbReference type="EMBL" id="KKH75436.1"/>
    </source>
</evidence>
<dbReference type="Proteomes" id="UP000034338">
    <property type="component" value="Unassembled WGS sequence"/>
</dbReference>
<evidence type="ECO:0000313" key="32">
    <source>
        <dbReference type="EMBL" id="KKH97325.1"/>
    </source>
</evidence>
<dbReference type="EMBL" id="JJQM01000149">
    <property type="protein sequence ID" value="KKH52268.1"/>
    <property type="molecule type" value="Genomic_DNA"/>
</dbReference>
<evidence type="ECO:0000313" key="46">
    <source>
        <dbReference type="Proteomes" id="UP000034151"/>
    </source>
</evidence>
<evidence type="ECO:0000313" key="21">
    <source>
        <dbReference type="EMBL" id="KKH27033.1"/>
    </source>
</evidence>
<gene>
    <name evidence="35" type="ORF">DKM28_14980</name>
    <name evidence="5" type="ORF">DU30_10745</name>
    <name evidence="10" type="ORF">DU33_06335</name>
    <name evidence="2" type="ORF">DU34_18280</name>
    <name evidence="8" type="ORF">DU35_19805</name>
    <name evidence="9" type="ORF">DU36_07625</name>
    <name evidence="22" type="ORF">DU37_07920</name>
    <name evidence="6" type="ORF">DU39_16225</name>
    <name evidence="7" type="ORF">DU41_16575</name>
    <name evidence="15" type="ORF">DU43_16225</name>
    <name evidence="11" type="ORF">DU45_02225</name>
    <name evidence="13" type="ORF">DU46_11310</name>
    <name evidence="1" type="ORF">DU47_07690</name>
    <name evidence="3" type="ORF">DU49_07610</name>
    <name evidence="4" type="ORF">DU52_11705</name>
    <name evidence="24" type="ORF">DU54_19080</name>
    <name evidence="17" type="ORF">DU55_16185</name>
    <name evidence="20" type="ORF">DU56_06695</name>
    <name evidence="23" type="ORF">DU58_05090</name>
    <name evidence="21" type="ORF">DU60_16595</name>
    <name evidence="16" type="ORF">DU61_18915</name>
    <name evidence="14" type="ORF">DU63_14795</name>
    <name evidence="19" type="ORF">DU66_14495</name>
    <name evidence="12" type="ORF">DU67_10585</name>
    <name evidence="18" type="ORF">DU69_19025</name>
    <name evidence="26" type="ORF">DU76_11130</name>
    <name evidence="28" type="ORF">DU77_19140</name>
    <name evidence="32" type="ORF">DU79_16750</name>
    <name evidence="29" type="ORF">DU80_20805</name>
    <name evidence="33" type="ORF">DU81_17350</name>
    <name evidence="30" type="ORF">DU82_19150</name>
    <name evidence="34" type="ORF">DU83_20085</name>
    <name evidence="31" type="ORF">DU84_03575</name>
    <name evidence="25" type="ORF">DU85_02410</name>
    <name evidence="27" type="ORF">DU87_06275</name>
</gene>
<dbReference type="Proteomes" id="UP000034657">
    <property type="component" value="Unassembled WGS sequence"/>
</dbReference>
<reference evidence="35 69" key="2">
    <citation type="submission" date="2018-05" db="EMBL/GenBank/DDBJ databases">
        <title>Methanosarcina gilichinskyana sp. nov., a novel methanogenic archaeon isolated from Holocene permafrost, North East Russia.</title>
        <authorList>
            <person name="Oshurkova V."/>
            <person name="Meer M."/>
            <person name="Bochkareva O."/>
            <person name="Shcherbakova V."/>
        </authorList>
    </citation>
    <scope>NUCLEOTIDE SEQUENCE [LARGE SCALE GENOMIC DNA]</scope>
    <source>
        <strain evidence="35 69">JL01</strain>
    </source>
</reference>
<dbReference type="Proteomes" id="UP000034566">
    <property type="component" value="Unassembled WGS sequence"/>
</dbReference>